<sequence length="247" mass="28318">MIWKNIFILFFLCAWVSIGRAESVRETWNIVVDEFPPFTCVRCPDGGAGIKALSEALQTVNIDIVVTYLPFVHVLREARSQKYLGYFSWLASMQSGYANPSKALFLSRLTLVEQKNHPLVWKELSDLKGKRIGLYEGSGYFEEFMDLVNRGVITVLLYPGDDVRIRLVAQGKLDGALMDRDNAIYHIKQLQSSIREKVQVSEHILHTQGTYFVIQKKHAEKMKILEKALGNVDTQKIVDDYLLKYQQ</sequence>
<dbReference type="EMBL" id="JANRMI010000002">
    <property type="protein sequence ID" value="MDG0815909.1"/>
    <property type="molecule type" value="Genomic_DNA"/>
</dbReference>
<comment type="caution">
    <text evidence="1">The sequence shown here is derived from an EMBL/GenBank/DDBJ whole genome shotgun (WGS) entry which is preliminary data.</text>
</comment>
<gene>
    <name evidence="1" type="ORF">NWE73_06020</name>
</gene>
<organism evidence="1 2">
    <name type="scientific">Bdellovibrio svalbardensis</name>
    <dbReference type="NCBI Taxonomy" id="2972972"/>
    <lineage>
        <taxon>Bacteria</taxon>
        <taxon>Pseudomonadati</taxon>
        <taxon>Bdellovibrionota</taxon>
        <taxon>Bdellovibrionia</taxon>
        <taxon>Bdellovibrionales</taxon>
        <taxon>Pseudobdellovibrionaceae</taxon>
        <taxon>Bdellovibrio</taxon>
    </lineage>
</organism>
<evidence type="ECO:0000313" key="1">
    <source>
        <dbReference type="EMBL" id="MDG0815909.1"/>
    </source>
</evidence>
<dbReference type="Proteomes" id="UP001152321">
    <property type="component" value="Unassembled WGS sequence"/>
</dbReference>
<evidence type="ECO:0000313" key="2">
    <source>
        <dbReference type="Proteomes" id="UP001152321"/>
    </source>
</evidence>
<proteinExistence type="predicted"/>
<protein>
    <submittedName>
        <fullName evidence="1">Transporter substrate-binding domain-containing protein</fullName>
    </submittedName>
</protein>
<dbReference type="Gene3D" id="3.40.190.10">
    <property type="entry name" value="Periplasmic binding protein-like II"/>
    <property type="match status" value="2"/>
</dbReference>
<dbReference type="SUPFAM" id="SSF53850">
    <property type="entry name" value="Periplasmic binding protein-like II"/>
    <property type="match status" value="1"/>
</dbReference>
<dbReference type="RefSeq" id="WP_277577388.1">
    <property type="nucleotide sequence ID" value="NZ_JANRMI010000002.1"/>
</dbReference>
<keyword evidence="2" id="KW-1185">Reference proteome</keyword>
<name>A0ABT6DGC2_9BACT</name>
<reference evidence="1" key="1">
    <citation type="submission" date="2022-08" db="EMBL/GenBank/DDBJ databases">
        <title>Novel Bdellovibrio Species Isolated from Svalbard: Designation Bdellovibrio svalbardensis.</title>
        <authorList>
            <person name="Mitchell R.J."/>
            <person name="Choi S.Y."/>
        </authorList>
    </citation>
    <scope>NUCLEOTIDE SEQUENCE</scope>
    <source>
        <strain evidence="1">PAP01</strain>
    </source>
</reference>
<accession>A0ABT6DGC2</accession>